<dbReference type="CDD" id="cd07023">
    <property type="entry name" value="S49_Sppa_N_C"/>
    <property type="match status" value="1"/>
</dbReference>
<dbReference type="PANTHER" id="PTHR42987">
    <property type="entry name" value="PEPTIDASE S49"/>
    <property type="match status" value="1"/>
</dbReference>
<keyword evidence="5" id="KW-1133">Transmembrane helix</keyword>
<feature type="transmembrane region" description="Helical" evidence="5">
    <location>
        <begin position="27"/>
        <end position="45"/>
    </location>
</feature>
<keyword evidence="2" id="KW-0645">Protease</keyword>
<dbReference type="EMBL" id="CP000733">
    <property type="protein sequence ID" value="ABS76698.1"/>
    <property type="molecule type" value="Genomic_DNA"/>
</dbReference>
<evidence type="ECO:0000256" key="4">
    <source>
        <dbReference type="ARBA" id="ARBA00022825"/>
    </source>
</evidence>
<dbReference type="GO" id="GO:0006508">
    <property type="term" value="P:proteolysis"/>
    <property type="evidence" value="ECO:0007669"/>
    <property type="project" value="UniProtKB-KW"/>
</dbReference>
<evidence type="ECO:0000256" key="2">
    <source>
        <dbReference type="ARBA" id="ARBA00022670"/>
    </source>
</evidence>
<gene>
    <name evidence="7" type="primary">sppA</name>
    <name evidence="7" type="ordered locus">CBUD_2084</name>
</gene>
<dbReference type="InterPro" id="IPR002142">
    <property type="entry name" value="Peptidase_S49"/>
</dbReference>
<organism evidence="7 8">
    <name type="scientific">Coxiella burnetii (strain Dugway 5J108-111)</name>
    <dbReference type="NCBI Taxonomy" id="434922"/>
    <lineage>
        <taxon>Bacteria</taxon>
        <taxon>Pseudomonadati</taxon>
        <taxon>Pseudomonadota</taxon>
        <taxon>Gammaproteobacteria</taxon>
        <taxon>Legionellales</taxon>
        <taxon>Coxiellaceae</taxon>
        <taxon>Coxiella</taxon>
    </lineage>
</organism>
<proteinExistence type="inferred from homology"/>
<reference evidence="7 8" key="1">
    <citation type="journal article" date="2009" name="Infect. Immun.">
        <title>Comparative genomics reveal extensive transposon-mediated genomic plasticity and diversity among potential effector proteins within the genus Coxiella.</title>
        <authorList>
            <person name="Beare P.A."/>
            <person name="Unsworth N."/>
            <person name="Andoh M."/>
            <person name="Voth D.E."/>
            <person name="Omsland A."/>
            <person name="Gilk S.D."/>
            <person name="Williams K.P."/>
            <person name="Sobral B.W."/>
            <person name="Kupko J.J.III."/>
            <person name="Porcella S.F."/>
            <person name="Samuel J.E."/>
            <person name="Heinzen R.A."/>
        </authorList>
    </citation>
    <scope>NUCLEOTIDE SEQUENCE [LARGE SCALE GENOMIC DNA]</scope>
    <source>
        <strain evidence="7 8">Dugway 5J108-111</strain>
    </source>
</reference>
<dbReference type="HOGENOM" id="CLU_046540_1_2_6"/>
<dbReference type="SUPFAM" id="SSF52096">
    <property type="entry name" value="ClpP/crotonase"/>
    <property type="match status" value="1"/>
</dbReference>
<accession>A9KH03</accession>
<dbReference type="Proteomes" id="UP000008555">
    <property type="component" value="Chromosome"/>
</dbReference>
<name>A9KH03_COXBN</name>
<dbReference type="Gene3D" id="3.90.226.10">
    <property type="entry name" value="2-enoyl-CoA Hydratase, Chain A, domain 1"/>
    <property type="match status" value="1"/>
</dbReference>
<dbReference type="InterPro" id="IPR029045">
    <property type="entry name" value="ClpP/crotonase-like_dom_sf"/>
</dbReference>
<evidence type="ECO:0000313" key="8">
    <source>
        <dbReference type="Proteomes" id="UP000008555"/>
    </source>
</evidence>
<dbReference type="KEGG" id="cbd:CBUD_2084"/>
<evidence type="ECO:0000256" key="5">
    <source>
        <dbReference type="SAM" id="Phobius"/>
    </source>
</evidence>
<keyword evidence="3 7" id="KW-0378">Hydrolase</keyword>
<dbReference type="EC" id="3.4.21.-" evidence="7"/>
<sequence length="313" mass="35110">MNDETVENTLVKAILDDRRAERRWRNVRFAGWMFILLLFAILIFAPSSSELEARRGDGAYVSLVRMNGTIMSNTTFSALRVVPELRKAFADKNSKGVVLLINSPGGSPVQASIIRDKIIELKKQYHKKVVVVGEDELASGAYLVSTGADKIYVNNDTLTGSIGVIMGGFGFVDTLKKVGVTRRLFVAGDHKDRLDPFQPVKPEDVEKINKVLAQVHQNFIDQVIQGRGNRLHGDRQEIFSGDFWTGKEAAQLGVVDGTANLWTVLEREFGVKDYKDYTTRVSFLQALFHNTATELYFHLTNETSPLREQMQVD</sequence>
<evidence type="ECO:0000256" key="3">
    <source>
        <dbReference type="ARBA" id="ARBA00022801"/>
    </source>
</evidence>
<dbReference type="RefSeq" id="WP_005769709.1">
    <property type="nucleotide sequence ID" value="NC_009727.1"/>
</dbReference>
<dbReference type="PANTHER" id="PTHR42987:SF8">
    <property type="entry name" value="PROTEINASE"/>
    <property type="match status" value="1"/>
</dbReference>
<keyword evidence="4" id="KW-0720">Serine protease</keyword>
<evidence type="ECO:0000256" key="1">
    <source>
        <dbReference type="ARBA" id="ARBA00008683"/>
    </source>
</evidence>
<protein>
    <submittedName>
        <fullName evidence="7">Signal peptide peptidase</fullName>
        <ecNumber evidence="7">3.4.21.-</ecNumber>
    </submittedName>
</protein>
<dbReference type="AlphaFoldDB" id="A9KH03"/>
<evidence type="ECO:0000259" key="6">
    <source>
        <dbReference type="Pfam" id="PF01343"/>
    </source>
</evidence>
<evidence type="ECO:0000313" key="7">
    <source>
        <dbReference type="EMBL" id="ABS76698.1"/>
    </source>
</evidence>
<keyword evidence="5" id="KW-0472">Membrane</keyword>
<comment type="similarity">
    <text evidence="1">Belongs to the peptidase S49 family.</text>
</comment>
<feature type="domain" description="Peptidase S49" evidence="6">
    <location>
        <begin position="123"/>
        <end position="265"/>
    </location>
</feature>
<dbReference type="Gene3D" id="6.20.330.10">
    <property type="match status" value="1"/>
</dbReference>
<dbReference type="GO" id="GO:0008236">
    <property type="term" value="F:serine-type peptidase activity"/>
    <property type="evidence" value="ECO:0007669"/>
    <property type="project" value="UniProtKB-KW"/>
</dbReference>
<dbReference type="InterPro" id="IPR047272">
    <property type="entry name" value="S49_SppA_C"/>
</dbReference>
<keyword evidence="5" id="KW-0812">Transmembrane</keyword>
<dbReference type="Pfam" id="PF01343">
    <property type="entry name" value="Peptidase_S49"/>
    <property type="match status" value="1"/>
</dbReference>